<dbReference type="RefSeq" id="WP_128403409.1">
    <property type="nucleotide sequence ID" value="NZ_CP090093.1"/>
</dbReference>
<dbReference type="InterPro" id="IPR021815">
    <property type="entry name" value="TsiV"/>
</dbReference>
<dbReference type="Pfam" id="PF11876">
    <property type="entry name" value="TsiV"/>
    <property type="match status" value="1"/>
</dbReference>
<name>A0A444HXE3_RHILE</name>
<dbReference type="AlphaFoldDB" id="A0A444HXE3"/>
<dbReference type="EMBL" id="SBHX01000044">
    <property type="protein sequence ID" value="RWX28702.1"/>
    <property type="molecule type" value="Genomic_DNA"/>
</dbReference>
<sequence>MSDAMHLTKELAAQIDGFSFANGHGFVETRIGFAVELFFLGGSESRTRLILCDMLRQYHALFTDALSHFLKLNTSRLTKITGSDYLDYYENIARKLSSTEPMDAMVFGYPGKKVVDEPTPLSISFKCAGPDPMSLLGRSMICAYFPASFVAERGYGILFDLTKRWASSVELLHGSAGYSLLFEHGVFAGSNTVAETVLPPLKRFPGLDFSDPLHFEVESDLGDGRQIKSINWLTVINEEIVGKLGGQGALAKELGESCPIHGIDGGLIIQAGSEPQLGDVNRGLVLDDYRRVAKVLEPVRFNDYRRGLFVLPEPYDKIEETRRWLRRFE</sequence>
<accession>A0A444HXE3</accession>
<evidence type="ECO:0000313" key="1">
    <source>
        <dbReference type="EMBL" id="RWX28702.1"/>
    </source>
</evidence>
<dbReference type="Proteomes" id="UP000283817">
    <property type="component" value="Unassembled WGS sequence"/>
</dbReference>
<protein>
    <submittedName>
        <fullName evidence="1">DUF3396 domain-containing protein</fullName>
    </submittedName>
</protein>
<reference evidence="1 2" key="1">
    <citation type="submission" date="2019-01" db="EMBL/GenBank/DDBJ databases">
        <title>RHIZO-ID as a novel technology for direct rhizobia identification.</title>
        <authorList>
            <person name="De Meyer S.E."/>
        </authorList>
    </citation>
    <scope>NUCLEOTIDE SEQUENCE [LARGE SCALE GENOMIC DNA]</scope>
    <source>
        <strain evidence="1 2">WSM448</strain>
    </source>
</reference>
<evidence type="ECO:0000313" key="2">
    <source>
        <dbReference type="Proteomes" id="UP000283817"/>
    </source>
</evidence>
<proteinExistence type="predicted"/>
<comment type="caution">
    <text evidence="1">The sequence shown here is derived from an EMBL/GenBank/DDBJ whole genome shotgun (WGS) entry which is preliminary data.</text>
</comment>
<organism evidence="1 2">
    <name type="scientific">Rhizobium leguminosarum</name>
    <dbReference type="NCBI Taxonomy" id="384"/>
    <lineage>
        <taxon>Bacteria</taxon>
        <taxon>Pseudomonadati</taxon>
        <taxon>Pseudomonadota</taxon>
        <taxon>Alphaproteobacteria</taxon>
        <taxon>Hyphomicrobiales</taxon>
        <taxon>Rhizobiaceae</taxon>
        <taxon>Rhizobium/Agrobacterium group</taxon>
        <taxon>Rhizobium</taxon>
    </lineage>
</organism>
<gene>
    <name evidence="1" type="ORF">EHI47_18565</name>
</gene>